<sequence length="438" mass="48297">MTDSLARLAGAFGPDFTWGVSTASYQIEGAVAEDGRTPSVWDTFCQRPGAVLGGDTGEVACDHYHRYAEDVALMAGLGVDAYRFSFAWPRIVPHGGRVEPRGLDFYDRLVDALLAAGIEPVPTLFHWDTPQWVDDLGGWWERSTADRFADYVAVVADRFADRISRWITLNEPAMVTMLGHGLGTHAPGEARGFDALTTAHVQLLAHGRAVQALRAAGVGSIGVANNHTPVWRADDSEAVREAAEIYDAVHNRLFADPLLLGTCPLGVIPDDDLAVIAQPLDWYGVNYYNPTLIGPPADDLPFSLLDIEGYARNDFGWPLVPAGLTELLVGMQERYGDALPPIMITENGGSFGEEPDASGRVPDQRRIDQLATHLVALRAAQDAGVDVRGYFHWSLLDNFEWAEGYRQRFGLVHVDYATQRRTPKDSYHWYRELIGTHR</sequence>
<dbReference type="EC" id="3.2.1.21" evidence="3 9"/>
<evidence type="ECO:0000256" key="1">
    <source>
        <dbReference type="ARBA" id="ARBA00000448"/>
    </source>
</evidence>
<keyword evidence="6" id="KW-0119">Carbohydrate metabolism</keyword>
<dbReference type="GO" id="GO:0008422">
    <property type="term" value="F:beta-glucosidase activity"/>
    <property type="evidence" value="ECO:0007669"/>
    <property type="project" value="UniProtKB-EC"/>
</dbReference>
<reference evidence="10 11" key="1">
    <citation type="submission" date="2023-07" db="EMBL/GenBank/DDBJ databases">
        <title>Sequencing the genomes of 1000 actinobacteria strains.</title>
        <authorList>
            <person name="Klenk H.-P."/>
        </authorList>
    </citation>
    <scope>NUCLEOTIDE SEQUENCE [LARGE SCALE GENOMIC DNA]</scope>
    <source>
        <strain evidence="10 11">GD13</strain>
    </source>
</reference>
<proteinExistence type="inferred from homology"/>
<name>A0ABT9NU24_9ACTN</name>
<evidence type="ECO:0000256" key="7">
    <source>
        <dbReference type="ARBA" id="ARBA00023295"/>
    </source>
</evidence>
<dbReference type="NCBIfam" id="TIGR03356">
    <property type="entry name" value="BGL"/>
    <property type="match status" value="1"/>
</dbReference>
<keyword evidence="8" id="KW-0624">Polysaccharide degradation</keyword>
<evidence type="ECO:0000256" key="4">
    <source>
        <dbReference type="ARBA" id="ARBA00022801"/>
    </source>
</evidence>
<dbReference type="Pfam" id="PF00232">
    <property type="entry name" value="Glyco_hydro_1"/>
    <property type="match status" value="1"/>
</dbReference>
<dbReference type="EMBL" id="JAUSQM010000001">
    <property type="protein sequence ID" value="MDP9823918.1"/>
    <property type="molecule type" value="Genomic_DNA"/>
</dbReference>
<dbReference type="Proteomes" id="UP001240447">
    <property type="component" value="Unassembled WGS sequence"/>
</dbReference>
<comment type="caution">
    <text evidence="10">The sequence shown here is derived from an EMBL/GenBank/DDBJ whole genome shotgun (WGS) entry which is preliminary data.</text>
</comment>
<evidence type="ECO:0000313" key="10">
    <source>
        <dbReference type="EMBL" id="MDP9823918.1"/>
    </source>
</evidence>
<dbReference type="InterPro" id="IPR017736">
    <property type="entry name" value="Glyco_hydro_1_beta-glucosidase"/>
</dbReference>
<evidence type="ECO:0000256" key="8">
    <source>
        <dbReference type="ARBA" id="ARBA00023326"/>
    </source>
</evidence>
<dbReference type="InterPro" id="IPR017853">
    <property type="entry name" value="GH"/>
</dbReference>
<dbReference type="InterPro" id="IPR033132">
    <property type="entry name" value="GH_1_N_CS"/>
</dbReference>
<dbReference type="PRINTS" id="PR00131">
    <property type="entry name" value="GLHYDRLASE1"/>
</dbReference>
<organism evidence="10 11">
    <name type="scientific">Nocardioides massiliensis</name>
    <dbReference type="NCBI Taxonomy" id="1325935"/>
    <lineage>
        <taxon>Bacteria</taxon>
        <taxon>Bacillati</taxon>
        <taxon>Actinomycetota</taxon>
        <taxon>Actinomycetes</taxon>
        <taxon>Propionibacteriales</taxon>
        <taxon>Nocardioidaceae</taxon>
        <taxon>Nocardioides</taxon>
    </lineage>
</organism>
<comment type="similarity">
    <text evidence="2 9">Belongs to the glycosyl hydrolase 1 family.</text>
</comment>
<dbReference type="InterPro" id="IPR001360">
    <property type="entry name" value="Glyco_hydro_1"/>
</dbReference>
<dbReference type="Gene3D" id="3.20.20.80">
    <property type="entry name" value="Glycosidases"/>
    <property type="match status" value="1"/>
</dbReference>
<dbReference type="PANTHER" id="PTHR10353">
    <property type="entry name" value="GLYCOSYL HYDROLASE"/>
    <property type="match status" value="1"/>
</dbReference>
<dbReference type="SUPFAM" id="SSF51445">
    <property type="entry name" value="(Trans)glycosidases"/>
    <property type="match status" value="1"/>
</dbReference>
<keyword evidence="11" id="KW-1185">Reference proteome</keyword>
<evidence type="ECO:0000256" key="2">
    <source>
        <dbReference type="ARBA" id="ARBA00010838"/>
    </source>
</evidence>
<keyword evidence="5" id="KW-0136">Cellulose degradation</keyword>
<evidence type="ECO:0000256" key="6">
    <source>
        <dbReference type="ARBA" id="ARBA00023277"/>
    </source>
</evidence>
<gene>
    <name evidence="10" type="ORF">J2S59_003727</name>
</gene>
<dbReference type="RefSeq" id="WP_246360419.1">
    <property type="nucleotide sequence ID" value="NZ_CCXJ01000468.1"/>
</dbReference>
<evidence type="ECO:0000256" key="3">
    <source>
        <dbReference type="ARBA" id="ARBA00012744"/>
    </source>
</evidence>
<dbReference type="PROSITE" id="PS00653">
    <property type="entry name" value="GLYCOSYL_HYDROL_F1_2"/>
    <property type="match status" value="1"/>
</dbReference>
<evidence type="ECO:0000256" key="5">
    <source>
        <dbReference type="ARBA" id="ARBA00023001"/>
    </source>
</evidence>
<dbReference type="PANTHER" id="PTHR10353:SF36">
    <property type="entry name" value="LP05116P"/>
    <property type="match status" value="1"/>
</dbReference>
<protein>
    <recommendedName>
        <fullName evidence="3 9">Beta-glucosidase</fullName>
        <ecNumber evidence="3 9">3.2.1.21</ecNumber>
    </recommendedName>
</protein>
<keyword evidence="7 9" id="KW-0326">Glycosidase</keyword>
<keyword evidence="4 9" id="KW-0378">Hydrolase</keyword>
<accession>A0ABT9NU24</accession>
<comment type="catalytic activity">
    <reaction evidence="1 9">
        <text>Hydrolysis of terminal, non-reducing beta-D-glucosyl residues with release of beta-D-glucose.</text>
        <dbReference type="EC" id="3.2.1.21"/>
    </reaction>
</comment>
<evidence type="ECO:0000313" key="11">
    <source>
        <dbReference type="Proteomes" id="UP001240447"/>
    </source>
</evidence>
<evidence type="ECO:0000256" key="9">
    <source>
        <dbReference type="RuleBase" id="RU361175"/>
    </source>
</evidence>